<evidence type="ECO:0000313" key="1">
    <source>
        <dbReference type="EMBL" id="PZO86484.1"/>
    </source>
</evidence>
<dbReference type="Gene3D" id="1.10.150.240">
    <property type="entry name" value="Putative phosphatase, domain 2"/>
    <property type="match status" value="1"/>
</dbReference>
<organism evidence="1 2">
    <name type="scientific">Micavibrio aeruginosavorus</name>
    <dbReference type="NCBI Taxonomy" id="349221"/>
    <lineage>
        <taxon>Bacteria</taxon>
        <taxon>Pseudomonadati</taxon>
        <taxon>Bdellovibrionota</taxon>
        <taxon>Bdellovibrionia</taxon>
        <taxon>Bdellovibrionales</taxon>
        <taxon>Pseudobdellovibrionaceae</taxon>
        <taxon>Micavibrio</taxon>
    </lineage>
</organism>
<dbReference type="SFLD" id="SFLDG01129">
    <property type="entry name" value="C1.5:_HAD__Beta-PGM__Phosphata"/>
    <property type="match status" value="1"/>
</dbReference>
<dbReference type="InterPro" id="IPR023198">
    <property type="entry name" value="PGP-like_dom2"/>
</dbReference>
<name>A0A2W4ZW17_9BACT</name>
<reference evidence="1 2" key="1">
    <citation type="submission" date="2017-08" db="EMBL/GenBank/DDBJ databases">
        <title>Infants hospitalized years apart are colonized by the same room-sourced microbial strains.</title>
        <authorList>
            <person name="Brooks B."/>
            <person name="Olm M.R."/>
            <person name="Firek B.A."/>
            <person name="Baker R."/>
            <person name="Thomas B.C."/>
            <person name="Morowitz M.J."/>
            <person name="Banfield J.F."/>
        </authorList>
    </citation>
    <scope>NUCLEOTIDE SEQUENCE [LARGE SCALE GENOMIC DNA]</scope>
    <source>
        <strain evidence="1">S2_018_000_R2_104</strain>
    </source>
</reference>
<dbReference type="Gene3D" id="3.40.50.1000">
    <property type="entry name" value="HAD superfamily/HAD-like"/>
    <property type="match status" value="1"/>
</dbReference>
<sequence length="210" mass="23845">MSLKYVFWDSDNTLVCTYDHHWFKHVETLKSHGIVLNDEWKERVYTNNGAQNWEWMAAELGLGVTKDQYLDEIDSWYYRNISDIKIRPGILEALDDLDARGIPMGVVSNGRTRSVMAALNAKQLAPRFKFILCIEDYEGRKPQPGPYLAAKTRMQQVTGNSIDASECLVIEDDPKGVESGTAAGMTVLHREIGDDDAEKFLHRLRGLINP</sequence>
<protein>
    <submittedName>
        <fullName evidence="1">HAD family phosphatase</fullName>
    </submittedName>
</protein>
<dbReference type="Pfam" id="PF13419">
    <property type="entry name" value="HAD_2"/>
    <property type="match status" value="1"/>
</dbReference>
<evidence type="ECO:0000313" key="2">
    <source>
        <dbReference type="Proteomes" id="UP000249557"/>
    </source>
</evidence>
<dbReference type="SUPFAM" id="SSF56784">
    <property type="entry name" value="HAD-like"/>
    <property type="match status" value="1"/>
</dbReference>
<dbReference type="PANTHER" id="PTHR18901">
    <property type="entry name" value="2-DEOXYGLUCOSE-6-PHOSPHATE PHOSPHATASE 2"/>
    <property type="match status" value="1"/>
</dbReference>
<dbReference type="InterPro" id="IPR006439">
    <property type="entry name" value="HAD-SF_hydro_IA"/>
</dbReference>
<dbReference type="InterPro" id="IPR023214">
    <property type="entry name" value="HAD_sf"/>
</dbReference>
<dbReference type="SFLD" id="SFLDS00003">
    <property type="entry name" value="Haloacid_Dehalogenase"/>
    <property type="match status" value="1"/>
</dbReference>
<dbReference type="CDD" id="cd07505">
    <property type="entry name" value="HAD_BPGM-like"/>
    <property type="match status" value="1"/>
</dbReference>
<dbReference type="EMBL" id="QFNK01000115">
    <property type="protein sequence ID" value="PZO86484.1"/>
    <property type="molecule type" value="Genomic_DNA"/>
</dbReference>
<dbReference type="InterPro" id="IPR036412">
    <property type="entry name" value="HAD-like_sf"/>
</dbReference>
<gene>
    <name evidence="1" type="ORF">DI626_06480</name>
</gene>
<proteinExistence type="predicted"/>
<accession>A0A2W4ZW17</accession>
<dbReference type="InterPro" id="IPR041492">
    <property type="entry name" value="HAD_2"/>
</dbReference>
<dbReference type="PANTHER" id="PTHR18901:SF38">
    <property type="entry name" value="PSEUDOURIDINE-5'-PHOSPHATASE"/>
    <property type="match status" value="1"/>
</dbReference>
<comment type="caution">
    <text evidence="1">The sequence shown here is derived from an EMBL/GenBank/DDBJ whole genome shotgun (WGS) entry which is preliminary data.</text>
</comment>
<dbReference type="NCBIfam" id="TIGR01509">
    <property type="entry name" value="HAD-SF-IA-v3"/>
    <property type="match status" value="1"/>
</dbReference>
<dbReference type="AlphaFoldDB" id="A0A2W4ZW17"/>
<dbReference type="Proteomes" id="UP000249557">
    <property type="component" value="Unassembled WGS sequence"/>
</dbReference>